<keyword evidence="5" id="KW-1185">Reference proteome</keyword>
<dbReference type="AlphaFoldDB" id="A0A316TRH8"/>
<dbReference type="InterPro" id="IPR020904">
    <property type="entry name" value="Sc_DH/Rdtase_CS"/>
</dbReference>
<evidence type="ECO:0000256" key="3">
    <source>
        <dbReference type="RuleBase" id="RU000363"/>
    </source>
</evidence>
<dbReference type="Pfam" id="PF00106">
    <property type="entry name" value="adh_short"/>
    <property type="match status" value="1"/>
</dbReference>
<dbReference type="PRINTS" id="PR00080">
    <property type="entry name" value="SDRFAMILY"/>
</dbReference>
<dbReference type="PROSITE" id="PS00061">
    <property type="entry name" value="ADH_SHORT"/>
    <property type="match status" value="1"/>
</dbReference>
<dbReference type="OrthoDB" id="822355at2"/>
<dbReference type="Proteomes" id="UP000245533">
    <property type="component" value="Unassembled WGS sequence"/>
</dbReference>
<dbReference type="PANTHER" id="PTHR44196">
    <property type="entry name" value="DEHYDROGENASE/REDUCTASE SDR FAMILY MEMBER 7B"/>
    <property type="match status" value="1"/>
</dbReference>
<dbReference type="InterPro" id="IPR002347">
    <property type="entry name" value="SDR_fam"/>
</dbReference>
<reference evidence="4 5" key="1">
    <citation type="submission" date="2018-05" db="EMBL/GenBank/DDBJ databases">
        <title>Rhodohalobacter halophilus gen. nov., sp. nov., a moderately halophilic member of the family Balneolaceae.</title>
        <authorList>
            <person name="Liu Z.-W."/>
        </authorList>
    </citation>
    <scope>NUCLEOTIDE SEQUENCE [LARGE SCALE GENOMIC DNA]</scope>
    <source>
        <strain evidence="4 5">8A47</strain>
    </source>
</reference>
<evidence type="ECO:0000256" key="2">
    <source>
        <dbReference type="ARBA" id="ARBA00023002"/>
    </source>
</evidence>
<keyword evidence="2" id="KW-0560">Oxidoreductase</keyword>
<proteinExistence type="inferred from homology"/>
<dbReference type="Gene3D" id="3.40.50.720">
    <property type="entry name" value="NAD(P)-binding Rossmann-like Domain"/>
    <property type="match status" value="1"/>
</dbReference>
<dbReference type="SUPFAM" id="SSF51735">
    <property type="entry name" value="NAD(P)-binding Rossmann-fold domains"/>
    <property type="match status" value="1"/>
</dbReference>
<comment type="similarity">
    <text evidence="1 3">Belongs to the short-chain dehydrogenases/reductases (SDR) family.</text>
</comment>
<dbReference type="EMBL" id="QGGB01000009">
    <property type="protein sequence ID" value="PWN05645.1"/>
    <property type="molecule type" value="Genomic_DNA"/>
</dbReference>
<organism evidence="4 5">
    <name type="scientific">Rhodohalobacter mucosus</name>
    <dbReference type="NCBI Taxonomy" id="2079485"/>
    <lineage>
        <taxon>Bacteria</taxon>
        <taxon>Pseudomonadati</taxon>
        <taxon>Balneolota</taxon>
        <taxon>Balneolia</taxon>
        <taxon>Balneolales</taxon>
        <taxon>Balneolaceae</taxon>
        <taxon>Rhodohalobacter</taxon>
    </lineage>
</organism>
<dbReference type="GO" id="GO:0016491">
    <property type="term" value="F:oxidoreductase activity"/>
    <property type="evidence" value="ECO:0007669"/>
    <property type="project" value="UniProtKB-KW"/>
</dbReference>
<evidence type="ECO:0000256" key="1">
    <source>
        <dbReference type="ARBA" id="ARBA00006484"/>
    </source>
</evidence>
<accession>A0A316TRH8</accession>
<name>A0A316TRH8_9BACT</name>
<dbReference type="GO" id="GO:0016020">
    <property type="term" value="C:membrane"/>
    <property type="evidence" value="ECO:0007669"/>
    <property type="project" value="TreeGrafter"/>
</dbReference>
<dbReference type="PANTHER" id="PTHR44196:SF3">
    <property type="entry name" value="SHORT CHAIN DEHYDROGENASE FAMILY PROTEIN"/>
    <property type="match status" value="1"/>
</dbReference>
<dbReference type="InterPro" id="IPR036291">
    <property type="entry name" value="NAD(P)-bd_dom_sf"/>
</dbReference>
<comment type="caution">
    <text evidence="4">The sequence shown here is derived from an EMBL/GenBank/DDBJ whole genome shotgun (WGS) entry which is preliminary data.</text>
</comment>
<dbReference type="PRINTS" id="PR00081">
    <property type="entry name" value="GDHRDH"/>
</dbReference>
<dbReference type="RefSeq" id="WP_109647673.1">
    <property type="nucleotide sequence ID" value="NZ_QGGB01000009.1"/>
</dbReference>
<evidence type="ECO:0000313" key="4">
    <source>
        <dbReference type="EMBL" id="PWN05645.1"/>
    </source>
</evidence>
<sequence>MSKRIVIIGATSGIGEELARQARRRGYITGGTGRRVERLRSLKDELGEDFHHVQMDVTRFEEAKKALHDLIQEMGGMDIIVLNAGISNYQASSVTGMEQKVIDVNVSGFVQLFGEAFQYFRKQGHGQIVGVSSIAGLFGSSRAAPYSASKAFISTYMQAYRQRSNKIREDIVVTDVIPGFVESEMTEGKKGMFWVAKTEKAVSQMLDDIEKRKSYSYITRRWRLVAWLIKLTPNWILDRI</sequence>
<protein>
    <submittedName>
        <fullName evidence="4">SDR family oxidoreductase</fullName>
    </submittedName>
</protein>
<gene>
    <name evidence="4" type="ORF">DDZ15_13695</name>
</gene>
<evidence type="ECO:0000313" key="5">
    <source>
        <dbReference type="Proteomes" id="UP000245533"/>
    </source>
</evidence>